<accession>A0A7H8RAX6</accession>
<feature type="compositionally biased region" description="Basic and acidic residues" evidence="1">
    <location>
        <begin position="623"/>
        <end position="638"/>
    </location>
</feature>
<feature type="domain" description="Ubiquitin-like" evidence="2">
    <location>
        <begin position="222"/>
        <end position="301"/>
    </location>
</feature>
<dbReference type="OrthoDB" id="4347210at2759"/>
<feature type="region of interest" description="Disordered" evidence="1">
    <location>
        <begin position="403"/>
        <end position="425"/>
    </location>
</feature>
<proteinExistence type="predicted"/>
<dbReference type="Pfam" id="PF22893">
    <property type="entry name" value="ULD_2"/>
    <property type="match status" value="1"/>
</dbReference>
<sequence length="651" mass="73401">MSFGWSAGDLASAVKLINSIVTSLRSTSGAREQFQELETELFGLEHALEHIDSLSRAASPYSSSPEIQTLKFVSLYCVKTLERFHDKIKPFEDSLGAQSNMTKLRAAPRMVRWELLLKKDLPELRQYLMAHVGYLNLELSTASLKLVSRANQHLDEIQLQNERTVELIVQRMGNYSKTDKNVEYVRETVNRIWSSNNELANMLRTLSEKTTTPPDTVYTWVQQPIRFENALGNVMPVASESDWDILEAIILAQFSKGPGRKKVFAGEYELFESSTDLVIPINATTYPHLRPGARITMAIIIGQYSGSQRCPRLGCSSNLISDAGMKGYTGRLCSSCGTWVRRSDKILPKPLRPPTMGNVALQPPAAGHISVGPSEFSSPTYPERLAYKNISIYVTELPPTPPKVRHHLVTKPRPQRPPHSYAGPPPAQSAFYPHSYYPSPPAPLAYYPYSYQPPAPVLRSEYDSSPSAEGIYHPRRSAQSAYGPFSSSRSAYIPHRSAQSAYGYSSPAAQIVYYPSPPSSVQSAYGYSSPLPVENIYYPYPRPSHPDGKPRINIYGDAYKRNVESEPPSEELYTSVEVNTRRRKLYHDYNRQDSIRTRRIHGDIEEDLYIRMPLPPRPPSGRESARRLREDKIEERTSRRQPPVSIQDTNT</sequence>
<dbReference type="KEGG" id="trg:TRUGW13939_10317"/>
<name>A0A7H8RAX6_TALRU</name>
<keyword evidence="4" id="KW-1185">Reference proteome</keyword>
<dbReference type="AlphaFoldDB" id="A0A7H8RAX6"/>
<dbReference type="GeneID" id="55997797"/>
<dbReference type="EMBL" id="CP055902">
    <property type="protein sequence ID" value="QKX63148.1"/>
    <property type="molecule type" value="Genomic_DNA"/>
</dbReference>
<evidence type="ECO:0000313" key="3">
    <source>
        <dbReference type="EMBL" id="QKX63148.1"/>
    </source>
</evidence>
<feature type="region of interest" description="Disordered" evidence="1">
    <location>
        <begin position="460"/>
        <end position="486"/>
    </location>
</feature>
<dbReference type="RefSeq" id="XP_035349322.1">
    <property type="nucleotide sequence ID" value="XM_035493429.1"/>
</dbReference>
<dbReference type="InterPro" id="IPR054464">
    <property type="entry name" value="ULD_fung"/>
</dbReference>
<protein>
    <recommendedName>
        <fullName evidence="2">Ubiquitin-like domain-containing protein</fullName>
    </recommendedName>
</protein>
<gene>
    <name evidence="3" type="ORF">TRUGW13939_10317</name>
</gene>
<feature type="compositionally biased region" description="Basic residues" evidence="1">
    <location>
        <begin position="403"/>
        <end position="416"/>
    </location>
</feature>
<feature type="region of interest" description="Disordered" evidence="1">
    <location>
        <begin position="611"/>
        <end position="651"/>
    </location>
</feature>
<reference evidence="4" key="1">
    <citation type="submission" date="2020-06" db="EMBL/GenBank/DDBJ databases">
        <title>A chromosome-scale genome assembly of Talaromyces rugulosus W13939.</title>
        <authorList>
            <person name="Wang B."/>
            <person name="Guo L."/>
            <person name="Ye K."/>
            <person name="Wang L."/>
        </authorList>
    </citation>
    <scope>NUCLEOTIDE SEQUENCE [LARGE SCALE GENOMIC DNA]</scope>
    <source>
        <strain evidence="4">W13939</strain>
    </source>
</reference>
<dbReference type="PANTHER" id="PTHR38886:SF1">
    <property type="entry name" value="NACHT-NTPASE AND P-LOOP NTPASES N-TERMINAL DOMAIN-CONTAINING PROTEIN"/>
    <property type="match status" value="1"/>
</dbReference>
<dbReference type="Proteomes" id="UP000509510">
    <property type="component" value="Chromosome V"/>
</dbReference>
<organism evidence="3 4">
    <name type="scientific">Talaromyces rugulosus</name>
    <name type="common">Penicillium rugulosum</name>
    <dbReference type="NCBI Taxonomy" id="121627"/>
    <lineage>
        <taxon>Eukaryota</taxon>
        <taxon>Fungi</taxon>
        <taxon>Dikarya</taxon>
        <taxon>Ascomycota</taxon>
        <taxon>Pezizomycotina</taxon>
        <taxon>Eurotiomycetes</taxon>
        <taxon>Eurotiomycetidae</taxon>
        <taxon>Eurotiales</taxon>
        <taxon>Trichocomaceae</taxon>
        <taxon>Talaromyces</taxon>
        <taxon>Talaromyces sect. Islandici</taxon>
    </lineage>
</organism>
<evidence type="ECO:0000313" key="4">
    <source>
        <dbReference type="Proteomes" id="UP000509510"/>
    </source>
</evidence>
<evidence type="ECO:0000259" key="2">
    <source>
        <dbReference type="Pfam" id="PF22893"/>
    </source>
</evidence>
<dbReference type="PANTHER" id="PTHR38886">
    <property type="entry name" value="SESA DOMAIN-CONTAINING PROTEIN"/>
    <property type="match status" value="1"/>
</dbReference>
<evidence type="ECO:0000256" key="1">
    <source>
        <dbReference type="SAM" id="MobiDB-lite"/>
    </source>
</evidence>
<feature type="compositionally biased region" description="Polar residues" evidence="1">
    <location>
        <begin position="477"/>
        <end position="486"/>
    </location>
</feature>